<dbReference type="Gene3D" id="1.10.340.30">
    <property type="entry name" value="Hypothetical protein, domain 2"/>
    <property type="match status" value="1"/>
</dbReference>
<dbReference type="PANTHER" id="PTHR42944:SF1">
    <property type="entry name" value="ADENINE DNA GLYCOSYLASE"/>
    <property type="match status" value="1"/>
</dbReference>
<dbReference type="InterPro" id="IPR000445">
    <property type="entry name" value="HhH_motif"/>
</dbReference>
<evidence type="ECO:0000256" key="6">
    <source>
        <dbReference type="ARBA" id="ARBA00022485"/>
    </source>
</evidence>
<keyword evidence="13 14" id="KW-0326">Glycosidase</keyword>
<gene>
    <name evidence="16" type="ORF">SAMN02745121_06391</name>
</gene>
<dbReference type="SUPFAM" id="SSF48150">
    <property type="entry name" value="DNA-glycosylase"/>
    <property type="match status" value="1"/>
</dbReference>
<dbReference type="GO" id="GO:0032357">
    <property type="term" value="F:oxidized purine DNA binding"/>
    <property type="evidence" value="ECO:0007669"/>
    <property type="project" value="TreeGrafter"/>
</dbReference>
<dbReference type="InterPro" id="IPR015797">
    <property type="entry name" value="NUDIX_hydrolase-like_dom_sf"/>
</dbReference>
<keyword evidence="9" id="KW-0378">Hydrolase</keyword>
<dbReference type="STRING" id="54.SAMN02745121_06391"/>
<evidence type="ECO:0000256" key="1">
    <source>
        <dbReference type="ARBA" id="ARBA00000843"/>
    </source>
</evidence>
<dbReference type="GO" id="GO:0006298">
    <property type="term" value="P:mismatch repair"/>
    <property type="evidence" value="ECO:0007669"/>
    <property type="project" value="TreeGrafter"/>
</dbReference>
<evidence type="ECO:0000256" key="13">
    <source>
        <dbReference type="ARBA" id="ARBA00023295"/>
    </source>
</evidence>
<dbReference type="GO" id="GO:0051539">
    <property type="term" value="F:4 iron, 4 sulfur cluster binding"/>
    <property type="evidence" value="ECO:0007669"/>
    <property type="project" value="UniProtKB-UniRule"/>
</dbReference>
<dbReference type="CDD" id="cd03431">
    <property type="entry name" value="NUDIX_DNA_Glycosylase_C-MutY"/>
    <property type="match status" value="1"/>
</dbReference>
<dbReference type="AlphaFoldDB" id="A0A1I2F2K4"/>
<dbReference type="InterPro" id="IPR044298">
    <property type="entry name" value="MIG/MutY"/>
</dbReference>
<comment type="cofactor">
    <cofactor evidence="14">
        <name>[4Fe-4S] cluster</name>
        <dbReference type="ChEBI" id="CHEBI:49883"/>
    </cofactor>
    <text evidence="14">Binds 1 [4Fe-4S] cluster.</text>
</comment>
<dbReference type="SMART" id="SM00478">
    <property type="entry name" value="ENDO3c"/>
    <property type="match status" value="1"/>
</dbReference>
<accession>A0A1I2F2K4</accession>
<dbReference type="InterPro" id="IPR004036">
    <property type="entry name" value="Endonuclease-III-like_CS2"/>
</dbReference>
<dbReference type="PANTHER" id="PTHR42944">
    <property type="entry name" value="ADENINE DNA GLYCOSYLASE"/>
    <property type="match status" value="1"/>
</dbReference>
<dbReference type="RefSeq" id="WP_170135679.1">
    <property type="nucleotide sequence ID" value="NZ_FOMX01000024.1"/>
</dbReference>
<dbReference type="InterPro" id="IPR003265">
    <property type="entry name" value="HhH-GPD_domain"/>
</dbReference>
<keyword evidence="7" id="KW-0479">Metal-binding</keyword>
<proteinExistence type="inferred from homology"/>
<dbReference type="EMBL" id="FOMX01000024">
    <property type="protein sequence ID" value="SFE98740.1"/>
    <property type="molecule type" value="Genomic_DNA"/>
</dbReference>
<keyword evidence="8 14" id="KW-0227">DNA damage</keyword>
<evidence type="ECO:0000256" key="8">
    <source>
        <dbReference type="ARBA" id="ARBA00022763"/>
    </source>
</evidence>
<dbReference type="InterPro" id="IPR011257">
    <property type="entry name" value="DNA_glycosylase"/>
</dbReference>
<organism evidence="16 17">
    <name type="scientific">Nannocystis exedens</name>
    <dbReference type="NCBI Taxonomy" id="54"/>
    <lineage>
        <taxon>Bacteria</taxon>
        <taxon>Pseudomonadati</taxon>
        <taxon>Myxococcota</taxon>
        <taxon>Polyangia</taxon>
        <taxon>Nannocystales</taxon>
        <taxon>Nannocystaceae</taxon>
        <taxon>Nannocystis</taxon>
    </lineage>
</organism>
<dbReference type="EC" id="3.2.2.31" evidence="4 14"/>
<dbReference type="Pfam" id="PF00633">
    <property type="entry name" value="HHH"/>
    <property type="match status" value="1"/>
</dbReference>
<dbReference type="GO" id="GO:0034039">
    <property type="term" value="F:8-oxo-7,8-dihydroguanine DNA N-glycosylase activity"/>
    <property type="evidence" value="ECO:0007669"/>
    <property type="project" value="TreeGrafter"/>
</dbReference>
<evidence type="ECO:0000256" key="7">
    <source>
        <dbReference type="ARBA" id="ARBA00022723"/>
    </source>
</evidence>
<keyword evidence="10 14" id="KW-0408">Iron</keyword>
<dbReference type="InterPro" id="IPR029119">
    <property type="entry name" value="MutY_C"/>
</dbReference>
<evidence type="ECO:0000313" key="16">
    <source>
        <dbReference type="EMBL" id="SFE98740.1"/>
    </source>
</evidence>
<evidence type="ECO:0000256" key="9">
    <source>
        <dbReference type="ARBA" id="ARBA00022801"/>
    </source>
</evidence>
<evidence type="ECO:0000256" key="11">
    <source>
        <dbReference type="ARBA" id="ARBA00023014"/>
    </source>
</evidence>
<evidence type="ECO:0000256" key="14">
    <source>
        <dbReference type="RuleBase" id="RU365096"/>
    </source>
</evidence>
<evidence type="ECO:0000313" key="17">
    <source>
        <dbReference type="Proteomes" id="UP000199400"/>
    </source>
</evidence>
<keyword evidence="17" id="KW-1185">Reference proteome</keyword>
<evidence type="ECO:0000256" key="2">
    <source>
        <dbReference type="ARBA" id="ARBA00002933"/>
    </source>
</evidence>
<dbReference type="SUPFAM" id="SSF55811">
    <property type="entry name" value="Nudix"/>
    <property type="match status" value="1"/>
</dbReference>
<keyword evidence="12" id="KW-0234">DNA repair</keyword>
<dbReference type="Pfam" id="PF14815">
    <property type="entry name" value="NUDIX_4"/>
    <property type="match status" value="1"/>
</dbReference>
<name>A0A1I2F2K4_9BACT</name>
<evidence type="ECO:0000259" key="15">
    <source>
        <dbReference type="SMART" id="SM00478"/>
    </source>
</evidence>
<protein>
    <recommendedName>
        <fullName evidence="5 14">Adenine DNA glycosylase</fullName>
        <ecNumber evidence="4 14">3.2.2.31</ecNumber>
    </recommendedName>
</protein>
<dbReference type="Gene3D" id="3.90.79.10">
    <property type="entry name" value="Nucleoside Triphosphate Pyrophosphohydrolase"/>
    <property type="match status" value="1"/>
</dbReference>
<keyword evidence="11" id="KW-0411">Iron-sulfur</keyword>
<dbReference type="CDD" id="cd00056">
    <property type="entry name" value="ENDO3c"/>
    <property type="match status" value="1"/>
</dbReference>
<evidence type="ECO:0000256" key="4">
    <source>
        <dbReference type="ARBA" id="ARBA00012045"/>
    </source>
</evidence>
<dbReference type="NCBIfam" id="TIGR01084">
    <property type="entry name" value="mutY"/>
    <property type="match status" value="1"/>
</dbReference>
<dbReference type="GO" id="GO:0035485">
    <property type="term" value="F:adenine/guanine mispair binding"/>
    <property type="evidence" value="ECO:0007669"/>
    <property type="project" value="TreeGrafter"/>
</dbReference>
<dbReference type="InterPro" id="IPR005760">
    <property type="entry name" value="A/G_AdeGlyc_MutY"/>
</dbReference>
<dbReference type="Pfam" id="PF00730">
    <property type="entry name" value="HhH-GPD"/>
    <property type="match status" value="1"/>
</dbReference>
<dbReference type="Proteomes" id="UP000199400">
    <property type="component" value="Unassembled WGS sequence"/>
</dbReference>
<evidence type="ECO:0000256" key="5">
    <source>
        <dbReference type="ARBA" id="ARBA00022023"/>
    </source>
</evidence>
<dbReference type="GO" id="GO:0006284">
    <property type="term" value="P:base-excision repair"/>
    <property type="evidence" value="ECO:0007669"/>
    <property type="project" value="UniProtKB-UniRule"/>
</dbReference>
<dbReference type="InterPro" id="IPR023170">
    <property type="entry name" value="HhH_base_excis_C"/>
</dbReference>
<dbReference type="FunFam" id="1.10.340.30:FF:000002">
    <property type="entry name" value="Adenine DNA glycosylase"/>
    <property type="match status" value="1"/>
</dbReference>
<feature type="domain" description="HhH-GPD" evidence="15">
    <location>
        <begin position="40"/>
        <end position="191"/>
    </location>
</feature>
<dbReference type="PROSITE" id="PS01155">
    <property type="entry name" value="ENDONUCLEASE_III_2"/>
    <property type="match status" value="1"/>
</dbReference>
<dbReference type="GO" id="GO:0000701">
    <property type="term" value="F:purine-specific mismatch base pair DNA N-glycosylase activity"/>
    <property type="evidence" value="ECO:0007669"/>
    <property type="project" value="UniProtKB-EC"/>
</dbReference>
<evidence type="ECO:0000256" key="10">
    <source>
        <dbReference type="ARBA" id="ARBA00023004"/>
    </source>
</evidence>
<dbReference type="Gene3D" id="1.10.1670.10">
    <property type="entry name" value="Helix-hairpin-Helix base-excision DNA repair enzymes (C-terminal)"/>
    <property type="match status" value="1"/>
</dbReference>
<comment type="catalytic activity">
    <reaction evidence="1 14">
        <text>Hydrolyzes free adenine bases from 7,8-dihydro-8-oxoguanine:adenine mismatched double-stranded DNA, leaving an apurinic site.</text>
        <dbReference type="EC" id="3.2.2.31"/>
    </reaction>
</comment>
<keyword evidence="6" id="KW-0004">4Fe-4S</keyword>
<sequence>MLDLARRLATLLEPWFLQHQRDLSWRRTRDPYAIWVSEIMLQQTRVETVETYYGKFLERFPDVGTLAAADESEVLAAWSGLGYYRRARLLHAGARHVAELHGGKVPDDPDVLRKIPGIGRYTAGAIASIAFDRPTALVDGNVARVLSRLQAIEDPKLQDAGAPGHWTMAQQIVQAGQPRVLAQALMELGATVCTPVAPRCEGCPARSECQALAKGLQTTIPAPKQRAPSPRDDLWAVAVRRNGRVLLEQRAHEGLLAGMWCLPLIERKITDRAGAPPRAIAEVTGVKVKSVEALAEPVKHVFTHRVWMLWPCRGEAAVVDVSHMAGYEDGPGRMWIAPGERPRGGIPKVTEKVLERLGY</sequence>
<dbReference type="GO" id="GO:0046872">
    <property type="term" value="F:metal ion binding"/>
    <property type="evidence" value="ECO:0007669"/>
    <property type="project" value="UniProtKB-UniRule"/>
</dbReference>
<comment type="similarity">
    <text evidence="3 14">Belongs to the Nth/MutY family.</text>
</comment>
<reference evidence="17" key="1">
    <citation type="submission" date="2016-10" db="EMBL/GenBank/DDBJ databases">
        <authorList>
            <person name="Varghese N."/>
            <person name="Submissions S."/>
        </authorList>
    </citation>
    <scope>NUCLEOTIDE SEQUENCE [LARGE SCALE GENOMIC DNA]</scope>
    <source>
        <strain evidence="17">ATCC 25963</strain>
    </source>
</reference>
<evidence type="ECO:0000256" key="12">
    <source>
        <dbReference type="ARBA" id="ARBA00023204"/>
    </source>
</evidence>
<comment type="function">
    <text evidence="2">Adenine glycosylase active on G-A mispairs. MutY also corrects error-prone DNA synthesis past GO lesions which are due to the oxidatively damaged form of guanine: 7,8-dihydro-8-oxoguanine (8-oxo-dGTP).</text>
</comment>
<evidence type="ECO:0000256" key="3">
    <source>
        <dbReference type="ARBA" id="ARBA00008343"/>
    </source>
</evidence>